<feature type="region of interest" description="Disordered" evidence="1">
    <location>
        <begin position="1"/>
        <end position="310"/>
    </location>
</feature>
<feature type="transmembrane region" description="Helical" evidence="2">
    <location>
        <begin position="424"/>
        <end position="444"/>
    </location>
</feature>
<feature type="compositionally biased region" description="Basic and acidic residues" evidence="1">
    <location>
        <begin position="194"/>
        <end position="219"/>
    </location>
</feature>
<sequence>MGGRRTLEVSTSVTSDMRDERRPGPEDASSSSFPIGDNLSYTQSRAHIYQQRPIDNTGISATTLHSPSKRTDKGKGKVMQPGSQNAVTFNDHDREGNAGSGGSSRAAQSQSSSSKGGGSVGPKSSPPKSALRPQVATSTSLLQPPTLELTLPTPDGSPGRRSASEPSAPPLQSALKVPGQLSRSNTSGSKGKRKADDVEVTPPKDKEAGRAKFATEPRSHRASANSGSSYAPSSYHRKRARLSISENDREGNFSTISSRSSSANPQTPAQTPSRAASRSSARATSSRSVPRSHPGQPHRHGPRRSMSEISQTSIPISALISPHAPSISQYSTTFHMRDPKRPPKPFETPWSLRLATPGEPGSGSPIHAWMFFIGFIIFPLWWVASFWRIPRTRKMGGTDVEKAVVLDDPQVEFDAKSWRFRCRIMTGISFITYIPFIVLVAVFAR</sequence>
<feature type="compositionally biased region" description="Low complexity" evidence="1">
    <location>
        <begin position="103"/>
        <end position="114"/>
    </location>
</feature>
<evidence type="ECO:0000313" key="4">
    <source>
        <dbReference type="Proteomes" id="UP000807025"/>
    </source>
</evidence>
<feature type="compositionally biased region" description="Polar residues" evidence="1">
    <location>
        <begin position="252"/>
        <end position="272"/>
    </location>
</feature>
<feature type="compositionally biased region" description="Low complexity" evidence="1">
    <location>
        <begin position="137"/>
        <end position="154"/>
    </location>
</feature>
<feature type="compositionally biased region" description="Low complexity" evidence="1">
    <location>
        <begin position="222"/>
        <end position="234"/>
    </location>
</feature>
<feature type="transmembrane region" description="Helical" evidence="2">
    <location>
        <begin position="366"/>
        <end position="387"/>
    </location>
</feature>
<feature type="compositionally biased region" description="Basic and acidic residues" evidence="1">
    <location>
        <begin position="16"/>
        <end position="25"/>
    </location>
</feature>
<dbReference type="OrthoDB" id="3266087at2759"/>
<feature type="compositionally biased region" description="Low complexity" evidence="1">
    <location>
        <begin position="273"/>
        <end position="288"/>
    </location>
</feature>
<proteinExistence type="predicted"/>
<evidence type="ECO:0000256" key="2">
    <source>
        <dbReference type="SAM" id="Phobius"/>
    </source>
</evidence>
<gene>
    <name evidence="3" type="ORF">BDN71DRAFT_1487283</name>
</gene>
<name>A0A9P6A382_PLEER</name>
<dbReference type="Proteomes" id="UP000807025">
    <property type="component" value="Unassembled WGS sequence"/>
</dbReference>
<keyword evidence="2" id="KW-0812">Transmembrane</keyword>
<protein>
    <submittedName>
        <fullName evidence="3">Uncharacterized protein</fullName>
    </submittedName>
</protein>
<accession>A0A9P6A382</accession>
<evidence type="ECO:0000313" key="3">
    <source>
        <dbReference type="EMBL" id="KAF9499098.1"/>
    </source>
</evidence>
<comment type="caution">
    <text evidence="3">The sequence shown here is derived from an EMBL/GenBank/DDBJ whole genome shotgun (WGS) entry which is preliminary data.</text>
</comment>
<keyword evidence="4" id="KW-1185">Reference proteome</keyword>
<feature type="compositionally biased region" description="Polar residues" evidence="1">
    <location>
        <begin position="53"/>
        <end position="66"/>
    </location>
</feature>
<keyword evidence="2" id="KW-1133">Transmembrane helix</keyword>
<feature type="compositionally biased region" description="Polar residues" evidence="1">
    <location>
        <begin position="28"/>
        <end position="45"/>
    </location>
</feature>
<evidence type="ECO:0000256" key="1">
    <source>
        <dbReference type="SAM" id="MobiDB-lite"/>
    </source>
</evidence>
<dbReference type="EMBL" id="MU154534">
    <property type="protein sequence ID" value="KAF9499098.1"/>
    <property type="molecule type" value="Genomic_DNA"/>
</dbReference>
<organism evidence="3 4">
    <name type="scientific">Pleurotus eryngii</name>
    <name type="common">Boletus of the steppes</name>
    <dbReference type="NCBI Taxonomy" id="5323"/>
    <lineage>
        <taxon>Eukaryota</taxon>
        <taxon>Fungi</taxon>
        <taxon>Dikarya</taxon>
        <taxon>Basidiomycota</taxon>
        <taxon>Agaricomycotina</taxon>
        <taxon>Agaricomycetes</taxon>
        <taxon>Agaricomycetidae</taxon>
        <taxon>Agaricales</taxon>
        <taxon>Pleurotineae</taxon>
        <taxon>Pleurotaceae</taxon>
        <taxon>Pleurotus</taxon>
    </lineage>
</organism>
<keyword evidence="2" id="KW-0472">Membrane</keyword>
<dbReference type="AlphaFoldDB" id="A0A9P6A382"/>
<reference evidence="3" key="1">
    <citation type="submission" date="2020-11" db="EMBL/GenBank/DDBJ databases">
        <authorList>
            <consortium name="DOE Joint Genome Institute"/>
            <person name="Ahrendt S."/>
            <person name="Riley R."/>
            <person name="Andreopoulos W."/>
            <person name="Labutti K."/>
            <person name="Pangilinan J."/>
            <person name="Ruiz-Duenas F.J."/>
            <person name="Barrasa J.M."/>
            <person name="Sanchez-Garcia M."/>
            <person name="Camarero S."/>
            <person name="Miyauchi S."/>
            <person name="Serrano A."/>
            <person name="Linde D."/>
            <person name="Babiker R."/>
            <person name="Drula E."/>
            <person name="Ayuso-Fernandez I."/>
            <person name="Pacheco R."/>
            <person name="Padilla G."/>
            <person name="Ferreira P."/>
            <person name="Barriuso J."/>
            <person name="Kellner H."/>
            <person name="Castanera R."/>
            <person name="Alfaro M."/>
            <person name="Ramirez L."/>
            <person name="Pisabarro A.G."/>
            <person name="Kuo A."/>
            <person name="Tritt A."/>
            <person name="Lipzen A."/>
            <person name="He G."/>
            <person name="Yan M."/>
            <person name="Ng V."/>
            <person name="Cullen D."/>
            <person name="Martin F."/>
            <person name="Rosso M.-N."/>
            <person name="Henrissat B."/>
            <person name="Hibbett D."/>
            <person name="Martinez A.T."/>
            <person name="Grigoriev I.V."/>
        </authorList>
    </citation>
    <scope>NUCLEOTIDE SEQUENCE</scope>
    <source>
        <strain evidence="3">ATCC 90797</strain>
    </source>
</reference>